<reference evidence="3 4" key="1">
    <citation type="submission" date="2018-07" db="EMBL/GenBank/DDBJ databases">
        <title>Genomic Encyclopedia of Type Strains, Phase IV (KMG-IV): sequencing the most valuable type-strain genomes for metagenomic binning, comparative biology and taxonomic classification.</title>
        <authorList>
            <person name="Goeker M."/>
        </authorList>
    </citation>
    <scope>NUCLEOTIDE SEQUENCE [LARGE SCALE GENOMIC DNA]</scope>
    <source>
        <strain evidence="3 4">DSM 21410</strain>
    </source>
</reference>
<gene>
    <name evidence="3" type="ORF">DES35_1011012</name>
</gene>
<feature type="signal peptide" evidence="1">
    <location>
        <begin position="1"/>
        <end position="19"/>
    </location>
</feature>
<feature type="domain" description="TonB-dependent transporter Oar-like beta-barrel" evidence="2">
    <location>
        <begin position="354"/>
        <end position="1037"/>
    </location>
</feature>
<sequence>MKKALVLLLLFLCGNFTFAQVTSSGIRGRLTDTKTGEALPGATIDAIHTPSGTRYSAVTTDNGFYQISNMRVGGPYRITFSFIGYHTKTIEGIYLTLGVPSVFDIKMEEVSLSLQEVTVTSTIDPVFSSGRTGAATSVDNKTLNSLPTISRRIDDFTRLTPQAGRGNSFAGADNRLNNITVDGSYFNNSFGLGGQPGDRTGVAPISLDAIDQIQVNIAPYDVRQGLFTGATVNTVTRSGTNDFQGSIYSFFRNNNMVGRKAKDLEFNPGEFNYDQYGVRLGGPILKDKLFFFSSYEYEKTTEPGTTFRANRGNEPVGGNVTRVLASDLDSLSSFLFNRFGYVTGPYEGYDNNVIAHKFLIRLDYNLDKKNKISLRYNHLNSSSDILLSNSSSLGFGNRRTNLTGLNFKNSNYQIIENIRSIIGEWNSQIGTNMSNQLILGYTFQDESRRPVGQFFPMVDILKDNTVYTTFGFEPFSPNNELRYSTWQLQNNFNIYSGRHTHTFGASLEYYQSENIFFPGSQSVYVYNSLEDFYTDALDYFDNPNRTTSPVNLRRFQVRWSNIPGQDKPIQPLKVTLPGIYYQDNFQISSKFNIIAGLRVEVPFFGNTAYRNSQVDTLLFRDEKGNTVQYRTDKLPDPNPMWSPRLGFNYAVDDARTLQIRGGTGVFSGRPAYVWISNQIGNNGILTGFERLDNTTQRPFHPDPNRYKPTNVTGAPASRYELALTDPGFVFPQLWRSNLAVDYRLPLGMIATLEGIYSRDVNGIYYINANLAPADSFYVGVDPRPRWTSTNATRINSFIDNAIVLKNQNVGFAYNVSASIERPAQEDGLYFKLGYSYGVAKNTIDPGSIAFGSWNNNPHTGDPNNPGLGFSANTQGHRTFAAVSYNILSDRSYKNMGNKFFSNFGNTTISLFYDGFTQGVASYTYSGDMNGDGGTSNDLIYIAANMDEMNFEQYTVTVGSQSITFTAEQQKEAWEAFINKDPYLSKNRGKYAERNGAWLPMVHRVDFSIAQEIGIKQGKYKNSLQFRVDILNFTNFLNSNWGVGRRFTSTQPLINRGVDANGQHRYRLLQLQGRLIDEPYQFTNNVADVWRIQVGIRYNFN</sequence>
<comment type="caution">
    <text evidence="3">The sequence shown here is derived from an EMBL/GenBank/DDBJ whole genome shotgun (WGS) entry which is preliminary data.</text>
</comment>
<protein>
    <submittedName>
        <fullName evidence="3">Carboxypeptidase family protein</fullName>
    </submittedName>
</protein>
<evidence type="ECO:0000256" key="1">
    <source>
        <dbReference type="SAM" id="SignalP"/>
    </source>
</evidence>
<dbReference type="EMBL" id="QPJS01000001">
    <property type="protein sequence ID" value="RCX05724.1"/>
    <property type="molecule type" value="Genomic_DNA"/>
</dbReference>
<keyword evidence="3" id="KW-0121">Carboxypeptidase</keyword>
<dbReference type="Gene3D" id="2.60.40.1120">
    <property type="entry name" value="Carboxypeptidase-like, regulatory domain"/>
    <property type="match status" value="1"/>
</dbReference>
<dbReference type="Pfam" id="PF13620">
    <property type="entry name" value="CarboxypepD_reg"/>
    <property type="match status" value="1"/>
</dbReference>
<dbReference type="Pfam" id="PF25183">
    <property type="entry name" value="OMP_b-brl_4"/>
    <property type="match status" value="2"/>
</dbReference>
<evidence type="ECO:0000313" key="3">
    <source>
        <dbReference type="EMBL" id="RCX05724.1"/>
    </source>
</evidence>
<dbReference type="SUPFAM" id="SSF49464">
    <property type="entry name" value="Carboxypeptidase regulatory domain-like"/>
    <property type="match status" value="1"/>
</dbReference>
<dbReference type="AlphaFoldDB" id="A0A369AE71"/>
<keyword evidence="3" id="KW-0378">Hydrolase</keyword>
<dbReference type="Proteomes" id="UP000253517">
    <property type="component" value="Unassembled WGS sequence"/>
</dbReference>
<dbReference type="GO" id="GO:0004180">
    <property type="term" value="F:carboxypeptidase activity"/>
    <property type="evidence" value="ECO:0007669"/>
    <property type="project" value="UniProtKB-KW"/>
</dbReference>
<name>A0A369AE71_9FLAO</name>
<keyword evidence="4" id="KW-1185">Reference proteome</keyword>
<proteinExistence type="predicted"/>
<evidence type="ECO:0000259" key="2">
    <source>
        <dbReference type="Pfam" id="PF25183"/>
    </source>
</evidence>
<accession>A0A369AE71</accession>
<organism evidence="3 4">
    <name type="scientific">Schleiferia thermophila</name>
    <dbReference type="NCBI Taxonomy" id="884107"/>
    <lineage>
        <taxon>Bacteria</taxon>
        <taxon>Pseudomonadati</taxon>
        <taxon>Bacteroidota</taxon>
        <taxon>Flavobacteriia</taxon>
        <taxon>Flavobacteriales</taxon>
        <taxon>Schleiferiaceae</taxon>
        <taxon>Schleiferia</taxon>
    </lineage>
</organism>
<dbReference type="InterPro" id="IPR057601">
    <property type="entry name" value="Oar-like_b-barrel"/>
</dbReference>
<keyword evidence="1" id="KW-0732">Signal</keyword>
<evidence type="ECO:0000313" key="4">
    <source>
        <dbReference type="Proteomes" id="UP000253517"/>
    </source>
</evidence>
<dbReference type="SUPFAM" id="SSF56935">
    <property type="entry name" value="Porins"/>
    <property type="match status" value="1"/>
</dbReference>
<feature type="domain" description="TonB-dependent transporter Oar-like beta-barrel" evidence="2">
    <location>
        <begin position="235"/>
        <end position="306"/>
    </location>
</feature>
<keyword evidence="3" id="KW-0645">Protease</keyword>
<dbReference type="RefSeq" id="WP_114365977.1">
    <property type="nucleotide sequence ID" value="NZ_BHZF01000001.1"/>
</dbReference>
<dbReference type="InterPro" id="IPR008969">
    <property type="entry name" value="CarboxyPept-like_regulatory"/>
</dbReference>
<feature type="chain" id="PRO_5016704356" evidence="1">
    <location>
        <begin position="20"/>
        <end position="1100"/>
    </location>
</feature>